<dbReference type="InterPro" id="IPR036259">
    <property type="entry name" value="MFS_trans_sf"/>
</dbReference>
<dbReference type="EMBL" id="NEXO01000028">
    <property type="protein sequence ID" value="PSO05489.1"/>
    <property type="molecule type" value="Genomic_DNA"/>
</dbReference>
<reference evidence="7 8" key="1">
    <citation type="submission" date="2017-04" db="EMBL/GenBank/DDBJ databases">
        <title>Novel microbial lineages endemic to geothermal iron-oxide mats fill important gaps in the evolutionary history of Archaea.</title>
        <authorList>
            <person name="Jay Z.J."/>
            <person name="Beam J.P."/>
            <person name="Dlakic M."/>
            <person name="Rusch D.B."/>
            <person name="Kozubal M.A."/>
            <person name="Inskeep W.P."/>
        </authorList>
    </citation>
    <scope>NUCLEOTIDE SEQUENCE [LARGE SCALE GENOMIC DNA]</scope>
    <source>
        <strain evidence="7">ECH_B_SAG-G16</strain>
    </source>
</reference>
<evidence type="ECO:0000313" key="7">
    <source>
        <dbReference type="EMBL" id="PSO05489.1"/>
    </source>
</evidence>
<dbReference type="SUPFAM" id="SSF103473">
    <property type="entry name" value="MFS general substrate transporter"/>
    <property type="match status" value="1"/>
</dbReference>
<comment type="subcellular location">
    <subcellularLocation>
        <location evidence="1">Membrane</location>
        <topology evidence="1">Multi-pass membrane protein</topology>
    </subcellularLocation>
</comment>
<evidence type="ECO:0000256" key="1">
    <source>
        <dbReference type="ARBA" id="ARBA00004141"/>
    </source>
</evidence>
<feature type="transmembrane region" description="Helical" evidence="5">
    <location>
        <begin position="419"/>
        <end position="438"/>
    </location>
</feature>
<feature type="transmembrane region" description="Helical" evidence="5">
    <location>
        <begin position="12"/>
        <end position="29"/>
    </location>
</feature>
<feature type="transmembrane region" description="Helical" evidence="5">
    <location>
        <begin position="151"/>
        <end position="169"/>
    </location>
</feature>
<dbReference type="GO" id="GO:0005886">
    <property type="term" value="C:plasma membrane"/>
    <property type="evidence" value="ECO:0007669"/>
    <property type="project" value="TreeGrafter"/>
</dbReference>
<dbReference type="Pfam" id="PF07690">
    <property type="entry name" value="MFS_1"/>
    <property type="match status" value="1"/>
</dbReference>
<keyword evidence="3 5" id="KW-1133">Transmembrane helix</keyword>
<feature type="transmembrane region" description="Helical" evidence="5">
    <location>
        <begin position="84"/>
        <end position="102"/>
    </location>
</feature>
<evidence type="ECO:0000259" key="6">
    <source>
        <dbReference type="PROSITE" id="PS50850"/>
    </source>
</evidence>
<feature type="transmembrane region" description="Helical" evidence="5">
    <location>
        <begin position="251"/>
        <end position="273"/>
    </location>
</feature>
<feature type="non-terminal residue" evidence="7">
    <location>
        <position position="1"/>
    </location>
</feature>
<evidence type="ECO:0000256" key="5">
    <source>
        <dbReference type="SAM" id="Phobius"/>
    </source>
</evidence>
<dbReference type="InterPro" id="IPR011701">
    <property type="entry name" value="MFS"/>
</dbReference>
<gene>
    <name evidence="7" type="ORF">B9Q13_01715</name>
</gene>
<dbReference type="PROSITE" id="PS50850">
    <property type="entry name" value="MFS"/>
    <property type="match status" value="1"/>
</dbReference>
<evidence type="ECO:0000256" key="2">
    <source>
        <dbReference type="ARBA" id="ARBA00022692"/>
    </source>
</evidence>
<protein>
    <recommendedName>
        <fullName evidence="6">Major facilitator superfamily (MFS) profile domain-containing protein</fullName>
    </recommendedName>
</protein>
<feature type="transmembrane region" description="Helical" evidence="5">
    <location>
        <begin position="317"/>
        <end position="334"/>
    </location>
</feature>
<feature type="transmembrane region" description="Helical" evidence="5">
    <location>
        <begin position="108"/>
        <end position="130"/>
    </location>
</feature>
<dbReference type="InterPro" id="IPR020846">
    <property type="entry name" value="MFS_dom"/>
</dbReference>
<proteinExistence type="predicted"/>
<feature type="transmembrane region" description="Helical" evidence="5">
    <location>
        <begin position="285"/>
        <end position="305"/>
    </location>
</feature>
<feature type="transmembrane region" description="Helical" evidence="5">
    <location>
        <begin position="346"/>
        <end position="364"/>
    </location>
</feature>
<dbReference type="AlphaFoldDB" id="A0A2R6C3P1"/>
<feature type="domain" description="Major facilitator superfamily (MFS) profile" evidence="6">
    <location>
        <begin position="18"/>
        <end position="443"/>
    </location>
</feature>
<dbReference type="GO" id="GO:0046943">
    <property type="term" value="F:carboxylic acid transmembrane transporter activity"/>
    <property type="evidence" value="ECO:0007669"/>
    <property type="project" value="TreeGrafter"/>
</dbReference>
<feature type="transmembrane region" description="Helical" evidence="5">
    <location>
        <begin position="54"/>
        <end position="72"/>
    </location>
</feature>
<evidence type="ECO:0000313" key="8">
    <source>
        <dbReference type="Proteomes" id="UP000241886"/>
    </source>
</evidence>
<comment type="caution">
    <text evidence="7">The sequence shown here is derived from an EMBL/GenBank/DDBJ whole genome shotgun (WGS) entry which is preliminary data.</text>
</comment>
<keyword evidence="2 5" id="KW-0812">Transmembrane</keyword>
<feature type="transmembrane region" description="Helical" evidence="5">
    <location>
        <begin position="175"/>
        <end position="193"/>
    </location>
</feature>
<evidence type="ECO:0000256" key="4">
    <source>
        <dbReference type="ARBA" id="ARBA00023136"/>
    </source>
</evidence>
<feature type="transmembrane region" description="Helical" evidence="5">
    <location>
        <begin position="385"/>
        <end position="407"/>
    </location>
</feature>
<evidence type="ECO:0000256" key="3">
    <source>
        <dbReference type="ARBA" id="ARBA00022989"/>
    </source>
</evidence>
<accession>A0A2R6C3P1</accession>
<dbReference type="PANTHER" id="PTHR23508">
    <property type="entry name" value="CARBOXYLIC ACID TRANSPORTER PROTEIN HOMOLOG"/>
    <property type="match status" value="1"/>
</dbReference>
<keyword evidence="4 5" id="KW-0472">Membrane</keyword>
<organism evidence="7 8">
    <name type="scientific">Candidatus Marsarchaeota G2 archaeon ECH_B_SAG-G16</name>
    <dbReference type="NCBI Taxonomy" id="1978167"/>
    <lineage>
        <taxon>Archaea</taxon>
        <taxon>Candidatus Marsarchaeota</taxon>
        <taxon>Candidatus Marsarchaeota group 2</taxon>
    </lineage>
</organism>
<dbReference type="PANTHER" id="PTHR23508:SF10">
    <property type="entry name" value="CARBOXYLIC ACID TRANSPORTER PROTEIN HOMOLOG"/>
    <property type="match status" value="1"/>
</dbReference>
<dbReference type="Gene3D" id="1.20.1250.20">
    <property type="entry name" value="MFS general substrate transporter like domains"/>
    <property type="match status" value="1"/>
</dbReference>
<sequence>KRVESAKFVIKKSEIAVIVLLTYLGYGLLNTDGNLVLILSTPIINSLHMTITQYSYVLAGGFTVSFILGLIFGPLADRIGRKSVLQVTLLGTAIFSVLQYFMKNFLQWFLIRLGAQGFTSAEYGTGAAILSEVVPKRIRGWLMGIMQSGWVFGYGLASAIALAAINIGRPYGSEWWRVAFLFAFLPAILVIFLRMKMPESKRYIHYKALKEAEKSGDKAKVEELLKIYNVDLEEAKKTSYRQLFDKKIRRVTWVMAFWWFMTTGVAIVGMAYTPAYFEIFRQMPIGPVTTVFAVASFSGILAYMASGALSDWIGGKWSSAVFVVLELLGLYLLVVEPYSTVTPAFWLYYLIFYFGLNGQFASEIRLTTEAFPTRIRGTGSNWSTAWYSVGQAVLLLVFAQILTKFIAIVHNPLIGFNNAWIWGAIVPEIVALVIFLITMPNIRPRLELEQIAV</sequence>
<name>A0A2R6C3P1_9ARCH</name>
<dbReference type="Proteomes" id="UP000241886">
    <property type="component" value="Unassembled WGS sequence"/>
</dbReference>